<dbReference type="AlphaFoldDB" id="A0A7L4ZGL9"/>
<feature type="chain" id="PRO_5029579953" evidence="1">
    <location>
        <begin position="22"/>
        <end position="145"/>
    </location>
</feature>
<feature type="signal peptide" evidence="1">
    <location>
        <begin position="1"/>
        <end position="21"/>
    </location>
</feature>
<evidence type="ECO:0000313" key="2">
    <source>
        <dbReference type="EMBL" id="QHI35064.1"/>
    </source>
</evidence>
<gene>
    <name evidence="2" type="ORF">IMCC3317_04100</name>
</gene>
<dbReference type="RefSeq" id="WP_160127837.1">
    <property type="nucleotide sequence ID" value="NZ_CP019288.1"/>
</dbReference>
<dbReference type="OrthoDB" id="1271033at2"/>
<protein>
    <submittedName>
        <fullName evidence="2">Uncharacterized protein</fullName>
    </submittedName>
</protein>
<dbReference type="Proteomes" id="UP000464657">
    <property type="component" value="Chromosome"/>
</dbReference>
<dbReference type="KEGG" id="kan:IMCC3317_04100"/>
<accession>A0A7L4ZGL9</accession>
<evidence type="ECO:0000313" key="3">
    <source>
        <dbReference type="Proteomes" id="UP000464657"/>
    </source>
</evidence>
<reference evidence="2 3" key="1">
    <citation type="journal article" date="2013" name="Int. J. Syst. Evol. Microbiol.">
        <title>Kordia antarctica sp. nov., isolated from Antarctic seawater.</title>
        <authorList>
            <person name="Baek K."/>
            <person name="Choi A."/>
            <person name="Kang I."/>
            <person name="Lee K."/>
            <person name="Cho J.C."/>
        </authorList>
    </citation>
    <scope>NUCLEOTIDE SEQUENCE [LARGE SCALE GENOMIC DNA]</scope>
    <source>
        <strain evidence="2 3">IMCC3317</strain>
    </source>
</reference>
<keyword evidence="1" id="KW-0732">Signal</keyword>
<keyword evidence="3" id="KW-1185">Reference proteome</keyword>
<organism evidence="2 3">
    <name type="scientific">Kordia antarctica</name>
    <dbReference type="NCBI Taxonomy" id="1218801"/>
    <lineage>
        <taxon>Bacteria</taxon>
        <taxon>Pseudomonadati</taxon>
        <taxon>Bacteroidota</taxon>
        <taxon>Flavobacteriia</taxon>
        <taxon>Flavobacteriales</taxon>
        <taxon>Flavobacteriaceae</taxon>
        <taxon>Kordia</taxon>
    </lineage>
</organism>
<sequence length="145" mass="16329">MKKFTYVLSVLLFAFTVNVQAQESETNDVQNNQTTVVEHMVTEVANVNSVVISYDVRIELVDERSGQPVDPRTLPGYAAENLDTNQVYYPGYYDYNEFSNLPAGTYRFDSYNGYFDGSSSAVVTLDPSLEGNDGFIVVTLQYWSE</sequence>
<name>A0A7L4ZGL9_9FLAO</name>
<proteinExistence type="predicted"/>
<dbReference type="EMBL" id="CP019288">
    <property type="protein sequence ID" value="QHI35064.1"/>
    <property type="molecule type" value="Genomic_DNA"/>
</dbReference>
<evidence type="ECO:0000256" key="1">
    <source>
        <dbReference type="SAM" id="SignalP"/>
    </source>
</evidence>